<dbReference type="SUPFAM" id="SSF158745">
    <property type="entry name" value="LanC-like"/>
    <property type="match status" value="1"/>
</dbReference>
<evidence type="ECO:0000313" key="3">
    <source>
        <dbReference type="Proteomes" id="UP000181909"/>
    </source>
</evidence>
<protein>
    <submittedName>
        <fullName evidence="2">Lanthionine synthetase C-like protein</fullName>
    </submittedName>
</protein>
<evidence type="ECO:0000313" key="2">
    <source>
        <dbReference type="EMBL" id="SFX78208.1"/>
    </source>
</evidence>
<feature type="binding site" evidence="1">
    <location>
        <position position="292"/>
    </location>
    <ligand>
        <name>Zn(2+)</name>
        <dbReference type="ChEBI" id="CHEBI:29105"/>
    </ligand>
</feature>
<dbReference type="OrthoDB" id="1882482at2"/>
<feature type="binding site" evidence="1">
    <location>
        <position position="341"/>
    </location>
    <ligand>
        <name>Zn(2+)</name>
        <dbReference type="ChEBI" id="CHEBI:29105"/>
    </ligand>
</feature>
<proteinExistence type="predicted"/>
<dbReference type="Gene3D" id="1.50.10.20">
    <property type="match status" value="1"/>
</dbReference>
<evidence type="ECO:0000256" key="1">
    <source>
        <dbReference type="PIRSR" id="PIRSR607822-1"/>
    </source>
</evidence>
<keyword evidence="1" id="KW-0479">Metal-binding</keyword>
<dbReference type="PRINTS" id="PR01955">
    <property type="entry name" value="LANCFRANKIA"/>
</dbReference>
<dbReference type="Pfam" id="PF05147">
    <property type="entry name" value="LANC_like"/>
    <property type="match status" value="1"/>
</dbReference>
<gene>
    <name evidence="2" type="ORF">SAMN02787144_1006127</name>
</gene>
<reference evidence="2 3" key="1">
    <citation type="submission" date="2016-11" db="EMBL/GenBank/DDBJ databases">
        <authorList>
            <person name="Jaros S."/>
            <person name="Januszkiewicz K."/>
            <person name="Wedrychowicz H."/>
        </authorList>
    </citation>
    <scope>NUCLEOTIDE SEQUENCE [LARGE SCALE GENOMIC DNA]</scope>
    <source>
        <strain evidence="2 3">OK807</strain>
    </source>
</reference>
<organism evidence="2 3">
    <name type="scientific">Streptomyces atratus</name>
    <dbReference type="NCBI Taxonomy" id="1893"/>
    <lineage>
        <taxon>Bacteria</taxon>
        <taxon>Bacillati</taxon>
        <taxon>Actinomycetota</taxon>
        <taxon>Actinomycetes</taxon>
        <taxon>Kitasatosporales</taxon>
        <taxon>Streptomycetaceae</taxon>
        <taxon>Streptomyces</taxon>
    </lineage>
</organism>
<dbReference type="InterPro" id="IPR007822">
    <property type="entry name" value="LANC-like"/>
</dbReference>
<dbReference type="RefSeq" id="WP_072485358.1">
    <property type="nucleotide sequence ID" value="NZ_CP108277.1"/>
</dbReference>
<dbReference type="STRING" id="1893.SAMN02787144_1006127"/>
<dbReference type="CDD" id="cd04793">
    <property type="entry name" value="LanC"/>
    <property type="match status" value="1"/>
</dbReference>
<dbReference type="GO" id="GO:0031179">
    <property type="term" value="P:peptide modification"/>
    <property type="evidence" value="ECO:0007669"/>
    <property type="project" value="InterPro"/>
</dbReference>
<dbReference type="PRINTS" id="PR01950">
    <property type="entry name" value="LANCSUPER"/>
</dbReference>
<dbReference type="EMBL" id="FPJO01000006">
    <property type="protein sequence ID" value="SFX78208.1"/>
    <property type="molecule type" value="Genomic_DNA"/>
</dbReference>
<feature type="binding site" evidence="1">
    <location>
        <position position="342"/>
    </location>
    <ligand>
        <name>Zn(2+)</name>
        <dbReference type="ChEBI" id="CHEBI:29105"/>
    </ligand>
</feature>
<dbReference type="AlphaFoldDB" id="A0A1K1ZVT9"/>
<dbReference type="Proteomes" id="UP000181909">
    <property type="component" value="Unassembled WGS sequence"/>
</dbReference>
<dbReference type="SMART" id="SM01260">
    <property type="entry name" value="LANC_like"/>
    <property type="match status" value="1"/>
</dbReference>
<name>A0A1K1ZVT9_STRAR</name>
<dbReference type="GO" id="GO:0046872">
    <property type="term" value="F:metal ion binding"/>
    <property type="evidence" value="ECO:0007669"/>
    <property type="project" value="UniProtKB-KW"/>
</dbReference>
<accession>A0A1K1ZVT9</accession>
<sequence>MTDRTSRVRRVCQDVSARLVDPAPVVRTFTDSLGDGATPAQLEAQTRSLGSGLPGVALLFGDCAPPGLRMDRVSHRHFSVAVQLLQRGPASDPGLHSGLSGLALSLLLCRGSGSGYGRALQRLDTSLGATVAAVYTSVERDPIGDRARFDAISGLAGVGRYALLRGAPMRDTLVSVLKALVALGTSRSVDGHHLPGYWTLTRPRGGLVASPRAGNLNLGMSHGIAGPLALLALAHKQGVSVPGQLKTIETLAAVYRDRARMGEHGVFWPDFISWDAWLSGDGDEESGRTAWCYGSLGIASALRLAADATGQDELRLLAHSAVESMVRVPLNRWPVRSAGLCHGWAGALNCLKFFATGPLAEEVNHVREEIADVVLRLYDEREPFGFGYPDEDERTTLALPGFLDGATGVVLALDAYASGNTEAAPWDAALLLA</sequence>
<keyword evidence="1" id="KW-0862">Zinc</keyword>
<dbReference type="InterPro" id="IPR033889">
    <property type="entry name" value="LanC"/>
</dbReference>